<proteinExistence type="predicted"/>
<dbReference type="AlphaFoldDB" id="A0A0H2RKK5"/>
<name>A0A0H2RKK5_9AGAM</name>
<dbReference type="EMBL" id="KQ085983">
    <property type="protein sequence ID" value="KLO12167.1"/>
    <property type="molecule type" value="Genomic_DNA"/>
</dbReference>
<feature type="compositionally biased region" description="Low complexity" evidence="1">
    <location>
        <begin position="19"/>
        <end position="30"/>
    </location>
</feature>
<gene>
    <name evidence="2" type="ORF">SCHPADRAFT_972909</name>
</gene>
<evidence type="ECO:0000313" key="2">
    <source>
        <dbReference type="EMBL" id="KLO12167.1"/>
    </source>
</evidence>
<feature type="region of interest" description="Disordered" evidence="1">
    <location>
        <begin position="1"/>
        <end position="49"/>
    </location>
</feature>
<protein>
    <submittedName>
        <fullName evidence="2">Uncharacterized protein</fullName>
    </submittedName>
</protein>
<accession>A0A0H2RKK5</accession>
<sequence>MRSDFTTFRAQLIKREDSPSYSTPAPSRSSSETDPDSLPSPRRTSPAPKRIFQTFVPTKVYIPPDINTFARIASPTESPIGFLMPGRGARGIPLRDMLDGDAVEKMAWHDMFFFRRVQYGEIDLYLSWPGYVGHERTQRVDLYDNGERMTLNILAKAVSRFVAEYIKSCETLHCLDRYAKWRISEGNIRLDDITIVSLINTYGNVWQPELAIERRG</sequence>
<keyword evidence="3" id="KW-1185">Reference proteome</keyword>
<evidence type="ECO:0000256" key="1">
    <source>
        <dbReference type="SAM" id="MobiDB-lite"/>
    </source>
</evidence>
<dbReference type="Proteomes" id="UP000053477">
    <property type="component" value="Unassembled WGS sequence"/>
</dbReference>
<dbReference type="OrthoDB" id="2662268at2759"/>
<dbReference type="InParanoid" id="A0A0H2RKK5"/>
<organism evidence="2 3">
    <name type="scientific">Schizopora paradoxa</name>
    <dbReference type="NCBI Taxonomy" id="27342"/>
    <lineage>
        <taxon>Eukaryota</taxon>
        <taxon>Fungi</taxon>
        <taxon>Dikarya</taxon>
        <taxon>Basidiomycota</taxon>
        <taxon>Agaricomycotina</taxon>
        <taxon>Agaricomycetes</taxon>
        <taxon>Hymenochaetales</taxon>
        <taxon>Schizoporaceae</taxon>
        <taxon>Schizopora</taxon>
    </lineage>
</organism>
<reference evidence="2 3" key="1">
    <citation type="submission" date="2015-04" db="EMBL/GenBank/DDBJ databases">
        <title>Complete genome sequence of Schizopora paradoxa KUC8140, a cosmopolitan wood degrader in East Asia.</title>
        <authorList>
            <consortium name="DOE Joint Genome Institute"/>
            <person name="Min B."/>
            <person name="Park H."/>
            <person name="Jang Y."/>
            <person name="Kim J.-J."/>
            <person name="Kim K.H."/>
            <person name="Pangilinan J."/>
            <person name="Lipzen A."/>
            <person name="Riley R."/>
            <person name="Grigoriev I.V."/>
            <person name="Spatafora J.W."/>
            <person name="Choi I.-G."/>
        </authorList>
    </citation>
    <scope>NUCLEOTIDE SEQUENCE [LARGE SCALE GENOMIC DNA]</scope>
    <source>
        <strain evidence="2 3">KUC8140</strain>
    </source>
</reference>
<evidence type="ECO:0000313" key="3">
    <source>
        <dbReference type="Proteomes" id="UP000053477"/>
    </source>
</evidence>